<dbReference type="InterPro" id="IPR011990">
    <property type="entry name" value="TPR-like_helical_dom_sf"/>
</dbReference>
<dbReference type="SUPFAM" id="SSF48452">
    <property type="entry name" value="TPR-like"/>
    <property type="match status" value="2"/>
</dbReference>
<dbReference type="EMBL" id="CP036272">
    <property type="protein sequence ID" value="QDT60753.1"/>
    <property type="molecule type" value="Genomic_DNA"/>
</dbReference>
<feature type="compositionally biased region" description="Acidic residues" evidence="4">
    <location>
        <begin position="580"/>
        <end position="595"/>
    </location>
</feature>
<dbReference type="AlphaFoldDB" id="A0A517SXJ0"/>
<feature type="repeat" description="TPR" evidence="3">
    <location>
        <begin position="300"/>
        <end position="333"/>
    </location>
</feature>
<gene>
    <name evidence="5" type="ORF">SV7mr_32790</name>
</gene>
<evidence type="ECO:0000256" key="4">
    <source>
        <dbReference type="SAM" id="MobiDB-lite"/>
    </source>
</evidence>
<evidence type="ECO:0000313" key="6">
    <source>
        <dbReference type="Proteomes" id="UP000315003"/>
    </source>
</evidence>
<reference evidence="5 6" key="1">
    <citation type="submission" date="2019-02" db="EMBL/GenBank/DDBJ databases">
        <title>Deep-cultivation of Planctomycetes and their phenomic and genomic characterization uncovers novel biology.</title>
        <authorList>
            <person name="Wiegand S."/>
            <person name="Jogler M."/>
            <person name="Boedeker C."/>
            <person name="Pinto D."/>
            <person name="Vollmers J."/>
            <person name="Rivas-Marin E."/>
            <person name="Kohn T."/>
            <person name="Peeters S.H."/>
            <person name="Heuer A."/>
            <person name="Rast P."/>
            <person name="Oberbeckmann S."/>
            <person name="Bunk B."/>
            <person name="Jeske O."/>
            <person name="Meyerdierks A."/>
            <person name="Storesund J.E."/>
            <person name="Kallscheuer N."/>
            <person name="Luecker S."/>
            <person name="Lage O.M."/>
            <person name="Pohl T."/>
            <person name="Merkel B.J."/>
            <person name="Hornburger P."/>
            <person name="Mueller R.-W."/>
            <person name="Bruemmer F."/>
            <person name="Labrenz M."/>
            <person name="Spormann A.M."/>
            <person name="Op den Camp H."/>
            <person name="Overmann J."/>
            <person name="Amann R."/>
            <person name="Jetten M.S.M."/>
            <person name="Mascher T."/>
            <person name="Medema M.H."/>
            <person name="Devos D.P."/>
            <person name="Kaster A.-K."/>
            <person name="Ovreas L."/>
            <person name="Rohde M."/>
            <person name="Galperin M.Y."/>
            <person name="Jogler C."/>
        </authorList>
    </citation>
    <scope>NUCLEOTIDE SEQUENCE [LARGE SCALE GENOMIC DNA]</scope>
    <source>
        <strain evidence="5 6">SV_7m_r</strain>
    </source>
</reference>
<dbReference type="InterPro" id="IPR019734">
    <property type="entry name" value="TPR_rpt"/>
</dbReference>
<feature type="region of interest" description="Disordered" evidence="4">
    <location>
        <begin position="33"/>
        <end position="64"/>
    </location>
</feature>
<evidence type="ECO:0000256" key="2">
    <source>
        <dbReference type="ARBA" id="ARBA00022803"/>
    </source>
</evidence>
<evidence type="ECO:0000256" key="3">
    <source>
        <dbReference type="PROSITE-ProRule" id="PRU00339"/>
    </source>
</evidence>
<dbReference type="PANTHER" id="PTHR44858:SF1">
    <property type="entry name" value="UDP-N-ACETYLGLUCOSAMINE--PEPTIDE N-ACETYLGLUCOSAMINYLTRANSFERASE SPINDLY-RELATED"/>
    <property type="match status" value="1"/>
</dbReference>
<evidence type="ECO:0000313" key="5">
    <source>
        <dbReference type="EMBL" id="QDT60753.1"/>
    </source>
</evidence>
<feature type="repeat" description="TPR" evidence="3">
    <location>
        <begin position="519"/>
        <end position="552"/>
    </location>
</feature>
<dbReference type="RefSeq" id="WP_145273914.1">
    <property type="nucleotide sequence ID" value="NZ_CP036272.1"/>
</dbReference>
<organism evidence="5 6">
    <name type="scientific">Stieleria bergensis</name>
    <dbReference type="NCBI Taxonomy" id="2528025"/>
    <lineage>
        <taxon>Bacteria</taxon>
        <taxon>Pseudomonadati</taxon>
        <taxon>Planctomycetota</taxon>
        <taxon>Planctomycetia</taxon>
        <taxon>Pirellulales</taxon>
        <taxon>Pirellulaceae</taxon>
        <taxon>Stieleria</taxon>
    </lineage>
</organism>
<dbReference type="InterPro" id="IPR050498">
    <property type="entry name" value="Ycf3"/>
</dbReference>
<keyword evidence="6" id="KW-1185">Reference proteome</keyword>
<evidence type="ECO:0000256" key="1">
    <source>
        <dbReference type="ARBA" id="ARBA00022737"/>
    </source>
</evidence>
<accession>A0A517SXJ0</accession>
<feature type="compositionally biased region" description="Basic and acidic residues" evidence="4">
    <location>
        <begin position="565"/>
        <end position="579"/>
    </location>
</feature>
<name>A0A517SXJ0_9BACT</name>
<feature type="region of interest" description="Disordered" evidence="4">
    <location>
        <begin position="565"/>
        <end position="595"/>
    </location>
</feature>
<dbReference type="OrthoDB" id="250076at2"/>
<sequence>MIRSTLSSQIVFAVAFSVYVTGGLLVPGGTPGVFAQEEQADDKPAQSDAPAKPVDDDPLGLNAADEDAGQSLLDEAVVQRFDAKSVRQLKDIESKLRGALKKGVSGENESFARKMLGSVLLQQSQLIVQEIPKARGARQLELRDDALRVLQSAVKADDELVEAYLMIARLNLSPGGDKTAVAEATTKAIELLEDNPVERSAAYVLRALTWDPTQDDKILGDLDDAIRDDPANMEAYQARAALRLKFDDVDGAVDDMEKILEKNPTNQQIAQVVVQKLAEMERLDDAAKLLSKALEAKPSEGLYRMRAIVYRMLQKDDQAMADLNKALAMQPKDPLALLQRANIALSRDDVQAAKRDLRAAEKIAPGVAAADQAIEVRCYIALQEGRMADAINEMQKLVQRDPSSMPRTLQLASLYLEDDRTEKGIDLLTSILDRDPTNGSALRMRAGAYLSTGEHRQAIADYELALEEMGDDESDAVLSNILNNLAWVLATSPNDDLRDAEKAIKFGLRAVEVTEEKEAHILSTLAAGYAEAGNFEKAIEWSKRAVALGEKDENPQIDQLKEELESYQKGKPWREKQETEENDVPILSEDDLIDT</sequence>
<keyword evidence="1" id="KW-0677">Repeat</keyword>
<dbReference type="Pfam" id="PF13432">
    <property type="entry name" value="TPR_16"/>
    <property type="match status" value="2"/>
</dbReference>
<dbReference type="Gene3D" id="1.25.40.10">
    <property type="entry name" value="Tetratricopeptide repeat domain"/>
    <property type="match status" value="4"/>
</dbReference>
<feature type="repeat" description="TPR" evidence="3">
    <location>
        <begin position="233"/>
        <end position="266"/>
    </location>
</feature>
<proteinExistence type="predicted"/>
<dbReference type="Proteomes" id="UP000315003">
    <property type="component" value="Chromosome"/>
</dbReference>
<dbReference type="PROSITE" id="PS50005">
    <property type="entry name" value="TPR"/>
    <property type="match status" value="3"/>
</dbReference>
<keyword evidence="2 3" id="KW-0802">TPR repeat</keyword>
<protein>
    <submittedName>
        <fullName evidence="5">Tetratricopeptide repeat protein</fullName>
    </submittedName>
</protein>
<dbReference type="PANTHER" id="PTHR44858">
    <property type="entry name" value="TETRATRICOPEPTIDE REPEAT PROTEIN 6"/>
    <property type="match status" value="1"/>
</dbReference>
<dbReference type="SMART" id="SM00028">
    <property type="entry name" value="TPR"/>
    <property type="match status" value="6"/>
</dbReference>